<dbReference type="Proteomes" id="UP000219327">
    <property type="component" value="Unassembled WGS sequence"/>
</dbReference>
<evidence type="ECO:0000313" key="2">
    <source>
        <dbReference type="EMBL" id="PDH41930.1"/>
    </source>
</evidence>
<sequence>MSEAVTTPAVSWGALMEAEPQIAAFGHERLDGRLAYLATIASSGWPRIHPVTTIIAEQRCCVFADAESAKVSHLARSPQCSLHSSLPDSSGSSGEFRIRARVEQLSDLKVRERIEAECNFRPSSKSLLYELLIVEAVMTRYRHGDPHHSRWRPV</sequence>
<protein>
    <recommendedName>
        <fullName evidence="1">Pyridoxamine 5'-phosphate oxidase N-terminal domain-containing protein</fullName>
    </recommendedName>
</protein>
<evidence type="ECO:0000259" key="1">
    <source>
        <dbReference type="Pfam" id="PF01243"/>
    </source>
</evidence>
<comment type="caution">
    <text evidence="2">The sequence shown here is derived from an EMBL/GenBank/DDBJ whole genome shotgun (WGS) entry which is preliminary data.</text>
</comment>
<name>A0A2A5WZG0_9GAMM</name>
<dbReference type="AlphaFoldDB" id="A0A2A5WZG0"/>
<reference evidence="2 3" key="1">
    <citation type="submission" date="2017-08" db="EMBL/GenBank/DDBJ databases">
        <title>Fine stratification of microbial communities through a metagenomic profile of the photic zone.</title>
        <authorList>
            <person name="Haro-Moreno J.M."/>
            <person name="Lopez-Perez M."/>
            <person name="De La Torre J."/>
            <person name="Picazo A."/>
            <person name="Camacho A."/>
            <person name="Rodriguez-Valera F."/>
        </authorList>
    </citation>
    <scope>NUCLEOTIDE SEQUENCE [LARGE SCALE GENOMIC DNA]</scope>
    <source>
        <strain evidence="2">MED-G24</strain>
    </source>
</reference>
<dbReference type="EMBL" id="NTKD01000002">
    <property type="protein sequence ID" value="PDH41930.1"/>
    <property type="molecule type" value="Genomic_DNA"/>
</dbReference>
<organism evidence="2 3">
    <name type="scientific">OM182 bacterium MED-G24</name>
    <dbReference type="NCBI Taxonomy" id="1986255"/>
    <lineage>
        <taxon>Bacteria</taxon>
        <taxon>Pseudomonadati</taxon>
        <taxon>Pseudomonadota</taxon>
        <taxon>Gammaproteobacteria</taxon>
        <taxon>OMG group</taxon>
        <taxon>OM182 clade</taxon>
    </lineage>
</organism>
<proteinExistence type="predicted"/>
<gene>
    <name evidence="2" type="ORF">CNE99_00945</name>
</gene>
<feature type="domain" description="Pyridoxamine 5'-phosphate oxidase N-terminal" evidence="1">
    <location>
        <begin position="33"/>
        <end position="114"/>
    </location>
</feature>
<dbReference type="SUPFAM" id="SSF50475">
    <property type="entry name" value="FMN-binding split barrel"/>
    <property type="match status" value="1"/>
</dbReference>
<dbReference type="Gene3D" id="2.30.110.10">
    <property type="entry name" value="Electron Transport, Fmn-binding Protein, Chain A"/>
    <property type="match status" value="1"/>
</dbReference>
<dbReference type="InterPro" id="IPR011576">
    <property type="entry name" value="Pyridox_Oxase_N"/>
</dbReference>
<evidence type="ECO:0000313" key="3">
    <source>
        <dbReference type="Proteomes" id="UP000219327"/>
    </source>
</evidence>
<dbReference type="Pfam" id="PF01243">
    <property type="entry name" value="PNPOx_N"/>
    <property type="match status" value="1"/>
</dbReference>
<dbReference type="InterPro" id="IPR012349">
    <property type="entry name" value="Split_barrel_FMN-bd"/>
</dbReference>
<accession>A0A2A5WZG0</accession>